<protein>
    <submittedName>
        <fullName evidence="2">Uncharacterized protein</fullName>
    </submittedName>
</protein>
<proteinExistence type="predicted"/>
<dbReference type="AlphaFoldDB" id="A0AAE9IQH6"/>
<feature type="chain" id="PRO_5041925150" evidence="1">
    <location>
        <begin position="24"/>
        <end position="142"/>
    </location>
</feature>
<reference evidence="2 3" key="1">
    <citation type="submission" date="2022-05" db="EMBL/GenBank/DDBJ databases">
        <title>Chromosome-level reference genomes for two strains of Caenorhabditis briggsae: an improved platform for comparative genomics.</title>
        <authorList>
            <person name="Stevens L."/>
            <person name="Andersen E.C."/>
        </authorList>
    </citation>
    <scope>NUCLEOTIDE SEQUENCE [LARGE SCALE GENOMIC DNA]</scope>
    <source>
        <strain evidence="2">QX1410_ONT</strain>
        <tissue evidence="2">Whole-organism</tissue>
    </source>
</reference>
<organism evidence="2 3">
    <name type="scientific">Caenorhabditis briggsae</name>
    <dbReference type="NCBI Taxonomy" id="6238"/>
    <lineage>
        <taxon>Eukaryota</taxon>
        <taxon>Metazoa</taxon>
        <taxon>Ecdysozoa</taxon>
        <taxon>Nematoda</taxon>
        <taxon>Chromadorea</taxon>
        <taxon>Rhabditida</taxon>
        <taxon>Rhabditina</taxon>
        <taxon>Rhabditomorpha</taxon>
        <taxon>Rhabditoidea</taxon>
        <taxon>Rhabditidae</taxon>
        <taxon>Peloderinae</taxon>
        <taxon>Caenorhabditis</taxon>
    </lineage>
</organism>
<sequence length="142" mass="15389">MWAGKFFLCFVAILCVMASANNSTDPTTSSAPPIPSTTTISPQLLCSRDYHCLSKCDTCIHGVCTHKKGAKCSRDYHCNSCQTCYFGQCVSAEHRKKCSVTADCDPGMWCYHSLCTDNVCNQVEDCGPGQVAVCKEGACHLV</sequence>
<dbReference type="EMBL" id="CP090893">
    <property type="protein sequence ID" value="ULU00397.1"/>
    <property type="molecule type" value="Genomic_DNA"/>
</dbReference>
<feature type="signal peptide" evidence="1">
    <location>
        <begin position="1"/>
        <end position="23"/>
    </location>
</feature>
<evidence type="ECO:0000313" key="2">
    <source>
        <dbReference type="EMBL" id="ULU00397.1"/>
    </source>
</evidence>
<evidence type="ECO:0000256" key="1">
    <source>
        <dbReference type="SAM" id="SignalP"/>
    </source>
</evidence>
<name>A0AAE9IQH6_CAEBR</name>
<gene>
    <name evidence="2" type="ORF">L3Y34_001112</name>
</gene>
<accession>A0AAE9IQH6</accession>
<evidence type="ECO:0000313" key="3">
    <source>
        <dbReference type="Proteomes" id="UP000827892"/>
    </source>
</evidence>
<keyword evidence="1" id="KW-0732">Signal</keyword>
<dbReference type="Proteomes" id="UP000827892">
    <property type="component" value="Chromosome III"/>
</dbReference>